<keyword evidence="1" id="KW-0378">Hydrolase</keyword>
<comment type="caution">
    <text evidence="1">The sequence shown here is derived from an EMBL/GenBank/DDBJ whole genome shotgun (WGS) entry which is preliminary data.</text>
</comment>
<dbReference type="SUPFAM" id="SSF56784">
    <property type="entry name" value="HAD-like"/>
    <property type="match status" value="1"/>
</dbReference>
<gene>
    <name evidence="1" type="ORF">ACFP3U_26760</name>
</gene>
<dbReference type="Gene3D" id="1.10.150.240">
    <property type="entry name" value="Putative phosphatase, domain 2"/>
    <property type="match status" value="1"/>
</dbReference>
<evidence type="ECO:0000313" key="2">
    <source>
        <dbReference type="Proteomes" id="UP001595975"/>
    </source>
</evidence>
<dbReference type="NCBIfam" id="TIGR01509">
    <property type="entry name" value="HAD-SF-IA-v3"/>
    <property type="match status" value="1"/>
</dbReference>
<dbReference type="Pfam" id="PF00702">
    <property type="entry name" value="Hydrolase"/>
    <property type="match status" value="1"/>
</dbReference>
<dbReference type="InterPro" id="IPR006439">
    <property type="entry name" value="HAD-SF_hydro_IA"/>
</dbReference>
<accession>A0ABW0X9P4</accession>
<dbReference type="SFLD" id="SFLDG01129">
    <property type="entry name" value="C1.5:_HAD__Beta-PGM__Phosphata"/>
    <property type="match status" value="1"/>
</dbReference>
<organism evidence="1 2">
    <name type="scientific">Kitasatospora misakiensis</name>
    <dbReference type="NCBI Taxonomy" id="67330"/>
    <lineage>
        <taxon>Bacteria</taxon>
        <taxon>Bacillati</taxon>
        <taxon>Actinomycetota</taxon>
        <taxon>Actinomycetes</taxon>
        <taxon>Kitasatosporales</taxon>
        <taxon>Streptomycetaceae</taxon>
        <taxon>Kitasatospora</taxon>
    </lineage>
</organism>
<name>A0ABW0X9P4_9ACTN</name>
<dbReference type="CDD" id="cd07505">
    <property type="entry name" value="HAD_BPGM-like"/>
    <property type="match status" value="1"/>
</dbReference>
<dbReference type="EMBL" id="JBHSOF010000041">
    <property type="protein sequence ID" value="MFC5666557.1"/>
    <property type="molecule type" value="Genomic_DNA"/>
</dbReference>
<dbReference type="Gene3D" id="3.40.50.1000">
    <property type="entry name" value="HAD superfamily/HAD-like"/>
    <property type="match status" value="1"/>
</dbReference>
<dbReference type="InterPro" id="IPR023214">
    <property type="entry name" value="HAD_sf"/>
</dbReference>
<sequence length="216" mass="22895">MNPAATGPLASAPDRELLAALSPTAVIFDFDGTLVDTSTLNTDAARASFTDLDLPVPEPWLHNAPLADLTALRELLHRDLGLRLPDTDSEFVARTRAHWLTLARRARPVARVCAAARHLASAAVPLAVASANDGQVVRAGLAASGLDGLFRTVVAREHVARLKPAPDAYLLAAARLAVPPDQCLAFENTDEGISAALGAGIPVIDIRDRTWNARRP</sequence>
<keyword evidence="2" id="KW-1185">Reference proteome</keyword>
<dbReference type="SFLD" id="SFLDS00003">
    <property type="entry name" value="Haloacid_Dehalogenase"/>
    <property type="match status" value="1"/>
</dbReference>
<dbReference type="InterPro" id="IPR023198">
    <property type="entry name" value="PGP-like_dom2"/>
</dbReference>
<dbReference type="PANTHER" id="PTHR18901">
    <property type="entry name" value="2-DEOXYGLUCOSE-6-PHOSPHATE PHOSPHATASE 2"/>
    <property type="match status" value="1"/>
</dbReference>
<dbReference type="RefSeq" id="WP_380228245.1">
    <property type="nucleotide sequence ID" value="NZ_JBHSOF010000041.1"/>
</dbReference>
<protein>
    <submittedName>
        <fullName evidence="1">HAD family hydrolase</fullName>
    </submittedName>
</protein>
<dbReference type="PANTHER" id="PTHR18901:SF38">
    <property type="entry name" value="PSEUDOURIDINE-5'-PHOSPHATASE"/>
    <property type="match status" value="1"/>
</dbReference>
<evidence type="ECO:0000313" key="1">
    <source>
        <dbReference type="EMBL" id="MFC5666557.1"/>
    </source>
</evidence>
<proteinExistence type="predicted"/>
<reference evidence="2" key="1">
    <citation type="journal article" date="2019" name="Int. J. Syst. Evol. Microbiol.">
        <title>The Global Catalogue of Microorganisms (GCM) 10K type strain sequencing project: providing services to taxonomists for standard genome sequencing and annotation.</title>
        <authorList>
            <consortium name="The Broad Institute Genomics Platform"/>
            <consortium name="The Broad Institute Genome Sequencing Center for Infectious Disease"/>
            <person name="Wu L."/>
            <person name="Ma J."/>
        </authorList>
    </citation>
    <scope>NUCLEOTIDE SEQUENCE [LARGE SCALE GENOMIC DNA]</scope>
    <source>
        <strain evidence="2">CGMCC 4.1437</strain>
    </source>
</reference>
<dbReference type="InterPro" id="IPR036412">
    <property type="entry name" value="HAD-like_sf"/>
</dbReference>
<dbReference type="GO" id="GO:0016787">
    <property type="term" value="F:hydrolase activity"/>
    <property type="evidence" value="ECO:0007669"/>
    <property type="project" value="UniProtKB-KW"/>
</dbReference>
<dbReference type="PRINTS" id="PR00413">
    <property type="entry name" value="HADHALOGNASE"/>
</dbReference>
<dbReference type="Proteomes" id="UP001595975">
    <property type="component" value="Unassembled WGS sequence"/>
</dbReference>